<dbReference type="STRING" id="1166073.SAMN05192530_1191"/>
<accession>A0A1H0NBE3</accession>
<comment type="similarity">
    <text evidence="1">Belongs to the bacterial sugar transferase family.</text>
</comment>
<reference evidence="5 6" key="1">
    <citation type="submission" date="2016-10" db="EMBL/GenBank/DDBJ databases">
        <authorList>
            <person name="de Groot N.N."/>
        </authorList>
    </citation>
    <scope>NUCLEOTIDE SEQUENCE [LARGE SCALE GENOMIC DNA]</scope>
    <source>
        <strain evidence="6">L7-484,KACC 16230,DSM 25025</strain>
    </source>
</reference>
<keyword evidence="3" id="KW-0472">Membrane</keyword>
<evidence type="ECO:0000256" key="2">
    <source>
        <dbReference type="ARBA" id="ARBA00023169"/>
    </source>
</evidence>
<evidence type="ECO:0000313" key="5">
    <source>
        <dbReference type="EMBL" id="SDO89963.1"/>
    </source>
</evidence>
<keyword evidence="6" id="KW-1185">Reference proteome</keyword>
<dbReference type="GO" id="GO:0016780">
    <property type="term" value="F:phosphotransferase activity, for other substituted phosphate groups"/>
    <property type="evidence" value="ECO:0007669"/>
    <property type="project" value="TreeGrafter"/>
</dbReference>
<proteinExistence type="inferred from homology"/>
<evidence type="ECO:0000259" key="4">
    <source>
        <dbReference type="Pfam" id="PF02397"/>
    </source>
</evidence>
<feature type="domain" description="Bacterial sugar transferase" evidence="4">
    <location>
        <begin position="60"/>
        <end position="122"/>
    </location>
</feature>
<dbReference type="Proteomes" id="UP000198793">
    <property type="component" value="Unassembled WGS sequence"/>
</dbReference>
<keyword evidence="5" id="KW-0808">Transferase</keyword>
<name>A0A1H0NBE3_9HYPH</name>
<evidence type="ECO:0000256" key="3">
    <source>
        <dbReference type="SAM" id="Phobius"/>
    </source>
</evidence>
<sequence>MSDAKLMSPDLTSSAVRNSVRSSATFGMGVNRPLVETTVSDAVSPPLVRSDDVPVGGVSKRVLDVVLAGGALLALAPLLVLIVALMKLSDPGPVLFGHRRIGFGGRYFLCYKFRSMATNSAELLQELL</sequence>
<evidence type="ECO:0000313" key="6">
    <source>
        <dbReference type="Proteomes" id="UP000198793"/>
    </source>
</evidence>
<feature type="transmembrane region" description="Helical" evidence="3">
    <location>
        <begin position="65"/>
        <end position="86"/>
    </location>
</feature>
<keyword evidence="3" id="KW-0812">Transmembrane</keyword>
<gene>
    <name evidence="5" type="ORF">SAMN05192530_1191</name>
</gene>
<keyword evidence="3" id="KW-1133">Transmembrane helix</keyword>
<dbReference type="EMBL" id="FNIT01000019">
    <property type="protein sequence ID" value="SDO89963.1"/>
    <property type="molecule type" value="Genomic_DNA"/>
</dbReference>
<keyword evidence="2" id="KW-0270">Exopolysaccharide synthesis</keyword>
<dbReference type="AlphaFoldDB" id="A0A1H0NBE3"/>
<dbReference type="PANTHER" id="PTHR30576">
    <property type="entry name" value="COLANIC BIOSYNTHESIS UDP-GLUCOSE LIPID CARRIER TRANSFERASE"/>
    <property type="match status" value="1"/>
</dbReference>
<protein>
    <submittedName>
        <fullName evidence="5">Sugar transferase</fullName>
    </submittedName>
</protein>
<dbReference type="Pfam" id="PF02397">
    <property type="entry name" value="Bac_transf"/>
    <property type="match status" value="1"/>
</dbReference>
<dbReference type="GO" id="GO:0000271">
    <property type="term" value="P:polysaccharide biosynthetic process"/>
    <property type="evidence" value="ECO:0007669"/>
    <property type="project" value="UniProtKB-KW"/>
</dbReference>
<dbReference type="InterPro" id="IPR003362">
    <property type="entry name" value="Bact_transf"/>
</dbReference>
<evidence type="ECO:0000256" key="1">
    <source>
        <dbReference type="ARBA" id="ARBA00006464"/>
    </source>
</evidence>
<feature type="non-terminal residue" evidence="5">
    <location>
        <position position="128"/>
    </location>
</feature>
<organism evidence="5 6">
    <name type="scientific">Aureimonas jatrophae</name>
    <dbReference type="NCBI Taxonomy" id="1166073"/>
    <lineage>
        <taxon>Bacteria</taxon>
        <taxon>Pseudomonadati</taxon>
        <taxon>Pseudomonadota</taxon>
        <taxon>Alphaproteobacteria</taxon>
        <taxon>Hyphomicrobiales</taxon>
        <taxon>Aurantimonadaceae</taxon>
        <taxon>Aureimonas</taxon>
    </lineage>
</organism>
<dbReference type="PANTHER" id="PTHR30576:SF0">
    <property type="entry name" value="UNDECAPRENYL-PHOSPHATE N-ACETYLGALACTOSAMINYL 1-PHOSPHATE TRANSFERASE-RELATED"/>
    <property type="match status" value="1"/>
</dbReference>